<keyword evidence="2" id="KW-1185">Reference proteome</keyword>
<dbReference type="EMBL" id="BMEY01000001">
    <property type="protein sequence ID" value="GGA61282.1"/>
    <property type="molecule type" value="Genomic_DNA"/>
</dbReference>
<evidence type="ECO:0000313" key="1">
    <source>
        <dbReference type="EMBL" id="GGA61282.1"/>
    </source>
</evidence>
<dbReference type="GO" id="GO:0009234">
    <property type="term" value="P:menaquinone biosynthetic process"/>
    <property type="evidence" value="ECO:0007669"/>
    <property type="project" value="InterPro"/>
</dbReference>
<evidence type="ECO:0008006" key="3">
    <source>
        <dbReference type="Google" id="ProtNLM"/>
    </source>
</evidence>
<dbReference type="InterPro" id="IPR009920">
    <property type="entry name" value="HEPPP_synth_su1"/>
</dbReference>
<comment type="caution">
    <text evidence="1">The sequence shown here is derived from an EMBL/GenBank/DDBJ whole genome shotgun (WGS) entry which is preliminary data.</text>
</comment>
<gene>
    <name evidence="1" type="ORF">GCM10008025_01590</name>
</gene>
<accession>A0A916RLS4</accession>
<dbReference type="Gene3D" id="1.20.120.1450">
    <property type="match status" value="1"/>
</dbReference>
<organism evidence="1 2">
    <name type="scientific">Ornithinibacillus halotolerans</name>
    <dbReference type="NCBI Taxonomy" id="1274357"/>
    <lineage>
        <taxon>Bacteria</taxon>
        <taxon>Bacillati</taxon>
        <taxon>Bacillota</taxon>
        <taxon>Bacilli</taxon>
        <taxon>Bacillales</taxon>
        <taxon>Bacillaceae</taxon>
        <taxon>Ornithinibacillus</taxon>
    </lineage>
</organism>
<name>A0A916RLS4_9BACI</name>
<protein>
    <recommendedName>
        <fullName evidence="3">Heptaprenyl diphosphate synthase</fullName>
    </recommendedName>
</protein>
<dbReference type="Pfam" id="PF07307">
    <property type="entry name" value="HEPPP_synt_1"/>
    <property type="match status" value="1"/>
</dbReference>
<proteinExistence type="predicted"/>
<reference evidence="1" key="2">
    <citation type="submission" date="2020-09" db="EMBL/GenBank/DDBJ databases">
        <authorList>
            <person name="Sun Q."/>
            <person name="Zhou Y."/>
        </authorList>
    </citation>
    <scope>NUCLEOTIDE SEQUENCE</scope>
    <source>
        <strain evidence="1">CGMCC 1.12408</strain>
    </source>
</reference>
<dbReference type="Proteomes" id="UP000613512">
    <property type="component" value="Unassembled WGS sequence"/>
</dbReference>
<reference evidence="1" key="1">
    <citation type="journal article" date="2014" name="Int. J. Syst. Evol. Microbiol.">
        <title>Complete genome sequence of Corynebacterium casei LMG S-19264T (=DSM 44701T), isolated from a smear-ripened cheese.</title>
        <authorList>
            <consortium name="US DOE Joint Genome Institute (JGI-PGF)"/>
            <person name="Walter F."/>
            <person name="Albersmeier A."/>
            <person name="Kalinowski J."/>
            <person name="Ruckert C."/>
        </authorList>
    </citation>
    <scope>NUCLEOTIDE SEQUENCE</scope>
    <source>
        <strain evidence="1">CGMCC 1.12408</strain>
    </source>
</reference>
<evidence type="ECO:0000313" key="2">
    <source>
        <dbReference type="Proteomes" id="UP000613512"/>
    </source>
</evidence>
<dbReference type="AlphaFoldDB" id="A0A916RLS4"/>
<sequence>MQTMERELQRLNIEIEKKIHHSFLLQHINKPKIDEYKLYFLIYIVNKSSLPQHVKDQLIITTMLVQVALDIHEEIPDDNGDSIDVKNQLSILAGDYYSGLYYSMLAEIEERSLISLLASAIKQINELKMKNYYLQSDSVEMYWSLKKQITSRLIQSIAEHFHLIDEIPVMSEILLTCDMINHINSDPVDRDVIIDKQVTKTKGMIDELPTDWEFKQDAEQILHRIVYQHTSSEMD</sequence>